<protein>
    <submittedName>
        <fullName evidence="2">Uncharacterized protein</fullName>
    </submittedName>
</protein>
<gene>
    <name evidence="2" type="ORF">C7M84_016685</name>
</gene>
<dbReference type="Proteomes" id="UP000283509">
    <property type="component" value="Unassembled WGS sequence"/>
</dbReference>
<accession>A0A423SMC5</accession>
<dbReference type="AlphaFoldDB" id="A0A423SMC5"/>
<reference evidence="2 3" key="2">
    <citation type="submission" date="2019-01" db="EMBL/GenBank/DDBJ databases">
        <title>The decoding of complex shrimp genome reveals the adaptation for benthos swimmer, frequently molting mechanism and breeding impact on genome.</title>
        <authorList>
            <person name="Sun Y."/>
            <person name="Gao Y."/>
            <person name="Yu Y."/>
        </authorList>
    </citation>
    <scope>NUCLEOTIDE SEQUENCE [LARGE SCALE GENOMIC DNA]</scope>
    <source>
        <tissue evidence="2">Muscle</tissue>
    </source>
</reference>
<evidence type="ECO:0000313" key="3">
    <source>
        <dbReference type="Proteomes" id="UP000283509"/>
    </source>
</evidence>
<evidence type="ECO:0000313" key="2">
    <source>
        <dbReference type="EMBL" id="ROT65352.1"/>
    </source>
</evidence>
<reference evidence="2 3" key="1">
    <citation type="submission" date="2018-04" db="EMBL/GenBank/DDBJ databases">
        <authorList>
            <person name="Zhang X."/>
            <person name="Yuan J."/>
            <person name="Li F."/>
            <person name="Xiang J."/>
        </authorList>
    </citation>
    <scope>NUCLEOTIDE SEQUENCE [LARGE SCALE GENOMIC DNA]</scope>
    <source>
        <tissue evidence="2">Muscle</tissue>
    </source>
</reference>
<keyword evidence="3" id="KW-1185">Reference proteome</keyword>
<feature type="signal peptide" evidence="1">
    <location>
        <begin position="1"/>
        <end position="20"/>
    </location>
</feature>
<comment type="caution">
    <text evidence="2">The sequence shown here is derived from an EMBL/GenBank/DDBJ whole genome shotgun (WGS) entry which is preliminary data.</text>
</comment>
<sequence>MCITGGLLTLALLWPELRRAALTPGASVLQGRTAAGRGGCPPPSLGPRVPQQGLLSLLLDPADLLLEGAHLLLLFELLPHPSDVRLEGADVLLPAPNPQAARIRARVGLHLVPGGEPKEFALAVCQELGQEVLSGRDEVAAVGAPSREVAVASENLDVRVVSVHVHPDVVHILQLLDPEAPQADDGAAPLLSQGHGEPVAAVRAASVAAVFFRSLAGDPGACRSHRFSQRIKKEAPWLFWSFLRGIWGGLAPVQSLSFFCASGRLTLALLWPELRRAALTPGASVLQGRTAAGRGGCPPPSLGPRVPQQGLLSLLLDPADLLLEGAHLLLLFELLPHPSDVRLEGADVLLPAPNPQAARIRARVGLHLVPGGEPKEFALAVCQELGQEVLSGRDEVAAVGAPWRGQSA</sequence>
<evidence type="ECO:0000256" key="1">
    <source>
        <dbReference type="SAM" id="SignalP"/>
    </source>
</evidence>
<proteinExistence type="predicted"/>
<dbReference type="EMBL" id="QCYY01003095">
    <property type="protein sequence ID" value="ROT65352.1"/>
    <property type="molecule type" value="Genomic_DNA"/>
</dbReference>
<keyword evidence="1" id="KW-0732">Signal</keyword>
<organism evidence="2 3">
    <name type="scientific">Penaeus vannamei</name>
    <name type="common">Whiteleg shrimp</name>
    <name type="synonym">Litopenaeus vannamei</name>
    <dbReference type="NCBI Taxonomy" id="6689"/>
    <lineage>
        <taxon>Eukaryota</taxon>
        <taxon>Metazoa</taxon>
        <taxon>Ecdysozoa</taxon>
        <taxon>Arthropoda</taxon>
        <taxon>Crustacea</taxon>
        <taxon>Multicrustacea</taxon>
        <taxon>Malacostraca</taxon>
        <taxon>Eumalacostraca</taxon>
        <taxon>Eucarida</taxon>
        <taxon>Decapoda</taxon>
        <taxon>Dendrobranchiata</taxon>
        <taxon>Penaeoidea</taxon>
        <taxon>Penaeidae</taxon>
        <taxon>Penaeus</taxon>
    </lineage>
</organism>
<feature type="chain" id="PRO_5019360080" evidence="1">
    <location>
        <begin position="21"/>
        <end position="408"/>
    </location>
</feature>
<name>A0A423SMC5_PENVA</name>